<reference evidence="2 3" key="1">
    <citation type="submission" date="2024-10" db="EMBL/GenBank/DDBJ databases">
        <title>Updated reference genomes for cyclostephanoid diatoms.</title>
        <authorList>
            <person name="Roberts W.R."/>
            <person name="Alverson A.J."/>
        </authorList>
    </citation>
    <scope>NUCLEOTIDE SEQUENCE [LARGE SCALE GENOMIC DNA]</scope>
    <source>
        <strain evidence="2 3">AJA232-27</strain>
    </source>
</reference>
<keyword evidence="3" id="KW-1185">Reference proteome</keyword>
<dbReference type="Proteomes" id="UP001530293">
    <property type="component" value="Unassembled WGS sequence"/>
</dbReference>
<sequence>MTTANGNAMQEGHLKSTTTTKMTMNAPPPPSATEEEAKRRFNLALAKGVETLLDRGHGRDRASTELLNEIANGCSPDEEEIFQTMETLGLSLDDATKVITVSTAFRFAAARTRASINQGVTNNNISIEAIDDLTSRLNLANLLRGGGGASSPIPTSPRPLATATLTTATTMNSIIGSNLQATEVAVDAFQSRRSSSNMATAKKDQRTTASMESKNSQQPQQQQHGGGRGRKRALADKTPELCDSNVMITNEKPSTTTTKAIDPVDVKEQILNAKLSKVEGSTSTSSSGVASARSKSPDGGGGGIGGARGMRGASTVSVHHDVEQSLASKRPRTRSQTEESIPEI</sequence>
<feature type="compositionally biased region" description="Low complexity" evidence="1">
    <location>
        <begin position="278"/>
        <end position="294"/>
    </location>
</feature>
<proteinExistence type="predicted"/>
<dbReference type="EMBL" id="JALLBG020000040">
    <property type="protein sequence ID" value="KAL3770491.1"/>
    <property type="molecule type" value="Genomic_DNA"/>
</dbReference>
<evidence type="ECO:0000313" key="3">
    <source>
        <dbReference type="Proteomes" id="UP001530293"/>
    </source>
</evidence>
<gene>
    <name evidence="2" type="ORF">ACHAWU_009330</name>
</gene>
<name>A0ABD3N333_9STRA</name>
<feature type="compositionally biased region" description="Polar residues" evidence="1">
    <location>
        <begin position="246"/>
        <end position="259"/>
    </location>
</feature>
<dbReference type="AlphaFoldDB" id="A0ABD3N333"/>
<evidence type="ECO:0000256" key="1">
    <source>
        <dbReference type="SAM" id="MobiDB-lite"/>
    </source>
</evidence>
<evidence type="ECO:0000313" key="2">
    <source>
        <dbReference type="EMBL" id="KAL3770491.1"/>
    </source>
</evidence>
<organism evidence="2 3">
    <name type="scientific">Discostella pseudostelligera</name>
    <dbReference type="NCBI Taxonomy" id="259834"/>
    <lineage>
        <taxon>Eukaryota</taxon>
        <taxon>Sar</taxon>
        <taxon>Stramenopiles</taxon>
        <taxon>Ochrophyta</taxon>
        <taxon>Bacillariophyta</taxon>
        <taxon>Coscinodiscophyceae</taxon>
        <taxon>Thalassiosirophycidae</taxon>
        <taxon>Stephanodiscales</taxon>
        <taxon>Stephanodiscaceae</taxon>
        <taxon>Discostella</taxon>
    </lineage>
</organism>
<feature type="compositionally biased region" description="Gly residues" evidence="1">
    <location>
        <begin position="298"/>
        <end position="309"/>
    </location>
</feature>
<protein>
    <submittedName>
        <fullName evidence="2">Uncharacterized protein</fullName>
    </submittedName>
</protein>
<feature type="compositionally biased region" description="Polar residues" evidence="1">
    <location>
        <begin position="207"/>
        <end position="216"/>
    </location>
</feature>
<comment type="caution">
    <text evidence="2">The sequence shown here is derived from an EMBL/GenBank/DDBJ whole genome shotgun (WGS) entry which is preliminary data.</text>
</comment>
<feature type="region of interest" description="Disordered" evidence="1">
    <location>
        <begin position="277"/>
        <end position="344"/>
    </location>
</feature>
<feature type="region of interest" description="Disordered" evidence="1">
    <location>
        <begin position="189"/>
        <end position="261"/>
    </location>
</feature>
<accession>A0ABD3N333</accession>
<feature type="region of interest" description="Disordered" evidence="1">
    <location>
        <begin position="1"/>
        <end position="36"/>
    </location>
</feature>